<comment type="caution">
    <text evidence="1">The sequence shown here is derived from an EMBL/GenBank/DDBJ whole genome shotgun (WGS) entry which is preliminary data.</text>
</comment>
<dbReference type="EMBL" id="JAGIZQ010000006">
    <property type="protein sequence ID" value="KAH6623818.1"/>
    <property type="molecule type" value="Genomic_DNA"/>
</dbReference>
<name>A0ACB7P1T8_9PEZI</name>
<proteinExistence type="predicted"/>
<evidence type="ECO:0000313" key="2">
    <source>
        <dbReference type="Proteomes" id="UP000724584"/>
    </source>
</evidence>
<keyword evidence="2" id="KW-1185">Reference proteome</keyword>
<protein>
    <submittedName>
        <fullName evidence="1">Ribosomal protein L36-domain-containing protein</fullName>
    </submittedName>
</protein>
<gene>
    <name evidence="1" type="ORF">F5144DRAFT_584448</name>
</gene>
<dbReference type="Proteomes" id="UP000724584">
    <property type="component" value="Unassembled WGS sequence"/>
</dbReference>
<accession>A0ACB7P1T8</accession>
<organism evidence="1 2">
    <name type="scientific">Chaetomium tenue</name>
    <dbReference type="NCBI Taxonomy" id="1854479"/>
    <lineage>
        <taxon>Eukaryota</taxon>
        <taxon>Fungi</taxon>
        <taxon>Dikarya</taxon>
        <taxon>Ascomycota</taxon>
        <taxon>Pezizomycotina</taxon>
        <taxon>Sordariomycetes</taxon>
        <taxon>Sordariomycetidae</taxon>
        <taxon>Sordariales</taxon>
        <taxon>Chaetomiaceae</taxon>
        <taxon>Chaetomium</taxon>
    </lineage>
</organism>
<sequence length="137" mass="14502">MTSLVQTMRTTAAASKTLVSSMRALALSSSSRPAAALPAVQTRCLSQAALSGVSGRTTTKTTMATTAASSGTVGSAVAMQRGVAVVTTQQVRGMKVRSAIKKRCEHCKVVRRKANKRHNGYLYIVCPANPRHKQRQG</sequence>
<reference evidence="1 2" key="1">
    <citation type="journal article" date="2021" name="Nat. Commun.">
        <title>Genetic determinants of endophytism in the Arabidopsis root mycobiome.</title>
        <authorList>
            <person name="Mesny F."/>
            <person name="Miyauchi S."/>
            <person name="Thiergart T."/>
            <person name="Pickel B."/>
            <person name="Atanasova L."/>
            <person name="Karlsson M."/>
            <person name="Huettel B."/>
            <person name="Barry K.W."/>
            <person name="Haridas S."/>
            <person name="Chen C."/>
            <person name="Bauer D."/>
            <person name="Andreopoulos W."/>
            <person name="Pangilinan J."/>
            <person name="LaButti K."/>
            <person name="Riley R."/>
            <person name="Lipzen A."/>
            <person name="Clum A."/>
            <person name="Drula E."/>
            <person name="Henrissat B."/>
            <person name="Kohler A."/>
            <person name="Grigoriev I.V."/>
            <person name="Martin F.M."/>
            <person name="Hacquard S."/>
        </authorList>
    </citation>
    <scope>NUCLEOTIDE SEQUENCE [LARGE SCALE GENOMIC DNA]</scope>
    <source>
        <strain evidence="1 2">MPI-SDFR-AT-0079</strain>
    </source>
</reference>
<keyword evidence="1" id="KW-0689">Ribosomal protein</keyword>
<keyword evidence="1" id="KW-0687">Ribonucleoprotein</keyword>
<evidence type="ECO:0000313" key="1">
    <source>
        <dbReference type="EMBL" id="KAH6623818.1"/>
    </source>
</evidence>